<evidence type="ECO:0000313" key="1">
    <source>
        <dbReference type="EMBL" id="RLG71126.1"/>
    </source>
</evidence>
<accession>A0A497JI10</accession>
<organism evidence="1 2">
    <name type="scientific">Candidatus Iainarchaeum sp</name>
    <dbReference type="NCBI Taxonomy" id="3101447"/>
    <lineage>
        <taxon>Archaea</taxon>
        <taxon>Candidatus Iainarchaeota</taxon>
        <taxon>Candidatus Iainarchaeia</taxon>
        <taxon>Candidatus Iainarchaeales</taxon>
        <taxon>Candidatus Iainarchaeaceae</taxon>
        <taxon>Candidatus Iainarchaeum</taxon>
    </lineage>
</organism>
<sequence>MWKQNKGQASFEMLFVALVILILSILALGKWFSINQETKALILFRLETNSLLNKTLEPFHISYANASTQNSTLVITSQISPDFVAKYPEFSTSFKNIACKILNQTNYQHVTLKINNHSFSC</sequence>
<reference evidence="1 2" key="1">
    <citation type="submission" date="2018-06" db="EMBL/GenBank/DDBJ databases">
        <title>Extensive metabolic versatility and redundancy in microbially diverse, dynamic hydrothermal sediments.</title>
        <authorList>
            <person name="Dombrowski N."/>
            <person name="Teske A."/>
            <person name="Baker B.J."/>
        </authorList>
    </citation>
    <scope>NUCLEOTIDE SEQUENCE [LARGE SCALE GENOMIC DNA]</scope>
    <source>
        <strain evidence="1">B51_G17</strain>
    </source>
</reference>
<gene>
    <name evidence="1" type="ORF">DRO04_00495</name>
</gene>
<dbReference type="Proteomes" id="UP000278031">
    <property type="component" value="Unassembled WGS sequence"/>
</dbReference>
<dbReference type="EMBL" id="QMWP01000009">
    <property type="protein sequence ID" value="RLG71126.1"/>
    <property type="molecule type" value="Genomic_DNA"/>
</dbReference>
<protein>
    <submittedName>
        <fullName evidence="1">Uncharacterized protein</fullName>
    </submittedName>
</protein>
<dbReference type="AlphaFoldDB" id="A0A497JI10"/>
<name>A0A497JI10_9ARCH</name>
<evidence type="ECO:0000313" key="2">
    <source>
        <dbReference type="Proteomes" id="UP000278031"/>
    </source>
</evidence>
<comment type="caution">
    <text evidence="1">The sequence shown here is derived from an EMBL/GenBank/DDBJ whole genome shotgun (WGS) entry which is preliminary data.</text>
</comment>
<proteinExistence type="predicted"/>